<dbReference type="Gene3D" id="2.10.109.10">
    <property type="entry name" value="Umud Fragment, subunit A"/>
    <property type="match status" value="1"/>
</dbReference>
<dbReference type="InterPro" id="IPR019533">
    <property type="entry name" value="Peptidase_S26"/>
</dbReference>
<keyword evidence="3" id="KW-0378">Hydrolase</keyword>
<dbReference type="CDD" id="cd06530">
    <property type="entry name" value="S26_SPase_I"/>
    <property type="match status" value="1"/>
</dbReference>
<evidence type="ECO:0000256" key="1">
    <source>
        <dbReference type="ARBA" id="ARBA00009370"/>
    </source>
</evidence>
<dbReference type="NCBIfam" id="TIGR02227">
    <property type="entry name" value="sigpep_I_bact"/>
    <property type="match status" value="1"/>
</dbReference>
<gene>
    <name evidence="5" type="ORF">SAMN02745152_00139</name>
</gene>
<dbReference type="PANTHER" id="PTHR43390:SF1">
    <property type="entry name" value="CHLOROPLAST PROCESSING PEPTIDASE"/>
    <property type="match status" value="1"/>
</dbReference>
<comment type="similarity">
    <text evidence="1 3">Belongs to the peptidase S26 family.</text>
</comment>
<keyword evidence="3" id="KW-0645">Protease</keyword>
<dbReference type="Proteomes" id="UP000190395">
    <property type="component" value="Unassembled WGS sequence"/>
</dbReference>
<accession>A0A1T4KGE1</accession>
<name>A0A1T4KGE1_9SPIR</name>
<keyword evidence="3" id="KW-1133">Transmembrane helix</keyword>
<keyword evidence="6" id="KW-1185">Reference proteome</keyword>
<evidence type="ECO:0000313" key="5">
    <source>
        <dbReference type="EMBL" id="SJZ41482.1"/>
    </source>
</evidence>
<comment type="subcellular location">
    <subcellularLocation>
        <location evidence="3">Membrane</location>
        <topology evidence="3">Single-pass type II membrane protein</topology>
    </subcellularLocation>
</comment>
<dbReference type="EMBL" id="FUXC01000001">
    <property type="protein sequence ID" value="SJZ41482.1"/>
    <property type="molecule type" value="Genomic_DNA"/>
</dbReference>
<comment type="catalytic activity">
    <reaction evidence="3">
        <text>Cleavage of hydrophobic, N-terminal signal or leader sequences from secreted and periplasmic proteins.</text>
        <dbReference type="EC" id="3.4.21.89"/>
    </reaction>
</comment>
<protein>
    <recommendedName>
        <fullName evidence="2 3">Signal peptidase I</fullName>
        <ecNumber evidence="3">3.4.21.89</ecNumber>
    </recommendedName>
</protein>
<dbReference type="AlphaFoldDB" id="A0A1T4KGE1"/>
<dbReference type="InterPro" id="IPR036286">
    <property type="entry name" value="LexA/Signal_pep-like_sf"/>
</dbReference>
<dbReference type="GO" id="GO:0009003">
    <property type="term" value="F:signal peptidase activity"/>
    <property type="evidence" value="ECO:0007669"/>
    <property type="project" value="UniProtKB-EC"/>
</dbReference>
<organism evidence="5 6">
    <name type="scientific">Treponema berlinense</name>
    <dbReference type="NCBI Taxonomy" id="225004"/>
    <lineage>
        <taxon>Bacteria</taxon>
        <taxon>Pseudomonadati</taxon>
        <taxon>Spirochaetota</taxon>
        <taxon>Spirochaetia</taxon>
        <taxon>Spirochaetales</taxon>
        <taxon>Treponemataceae</taxon>
        <taxon>Treponema</taxon>
    </lineage>
</organism>
<dbReference type="InterPro" id="IPR000223">
    <property type="entry name" value="Pept_S26A_signal_pept_1"/>
</dbReference>
<dbReference type="PRINTS" id="PR00727">
    <property type="entry name" value="LEADERPTASE"/>
</dbReference>
<evidence type="ECO:0000313" key="6">
    <source>
        <dbReference type="Proteomes" id="UP000190395"/>
    </source>
</evidence>
<evidence type="ECO:0000259" key="4">
    <source>
        <dbReference type="Pfam" id="PF10502"/>
    </source>
</evidence>
<dbReference type="EC" id="3.4.21.89" evidence="3"/>
<dbReference type="PANTHER" id="PTHR43390">
    <property type="entry name" value="SIGNAL PEPTIDASE I"/>
    <property type="match status" value="1"/>
</dbReference>
<evidence type="ECO:0000256" key="2">
    <source>
        <dbReference type="ARBA" id="ARBA00019232"/>
    </source>
</evidence>
<dbReference type="GO" id="GO:0006465">
    <property type="term" value="P:signal peptide processing"/>
    <property type="evidence" value="ECO:0007669"/>
    <property type="project" value="InterPro"/>
</dbReference>
<reference evidence="5 6" key="1">
    <citation type="submission" date="2017-02" db="EMBL/GenBank/DDBJ databases">
        <authorList>
            <person name="Peterson S.W."/>
        </authorList>
    </citation>
    <scope>NUCLEOTIDE SEQUENCE [LARGE SCALE GENOMIC DNA]</scope>
    <source>
        <strain evidence="5 6">ATCC BAA-909</strain>
    </source>
</reference>
<keyword evidence="3" id="KW-0812">Transmembrane</keyword>
<evidence type="ECO:0000256" key="3">
    <source>
        <dbReference type="RuleBase" id="RU362042"/>
    </source>
</evidence>
<keyword evidence="3" id="KW-0472">Membrane</keyword>
<sequence>MKRELYHRVFSILLSVFVCFVSINLIRLALFYPVLSKSDSMSPDISSDCVVQIAPLLRSPERGQVMLVSPKDEPVHSFFEKSVDFICRFFTAQQYSPFSKNELSPSFRRVVGLPGDTIYISNHLVYIKPEGQSQFLTEFELTKIKYTLSVPEISAKTDSRIGTVGNMDQFTLKENEYFVLADNRLESSDSRLWGPVTSASFKGRALLIYFPFSKIKLF</sequence>
<dbReference type="GO" id="GO:0016020">
    <property type="term" value="C:membrane"/>
    <property type="evidence" value="ECO:0007669"/>
    <property type="project" value="UniProtKB-SubCell"/>
</dbReference>
<dbReference type="STRING" id="225004.SAMN02745152_00139"/>
<feature type="transmembrane region" description="Helical" evidence="3">
    <location>
        <begin position="12"/>
        <end position="35"/>
    </location>
</feature>
<dbReference type="GO" id="GO:0004252">
    <property type="term" value="F:serine-type endopeptidase activity"/>
    <property type="evidence" value="ECO:0007669"/>
    <property type="project" value="InterPro"/>
</dbReference>
<feature type="domain" description="Peptidase S26" evidence="4">
    <location>
        <begin position="12"/>
        <end position="210"/>
    </location>
</feature>
<proteinExistence type="inferred from homology"/>
<dbReference type="Pfam" id="PF10502">
    <property type="entry name" value="Peptidase_S26"/>
    <property type="match status" value="1"/>
</dbReference>
<dbReference type="SUPFAM" id="SSF51306">
    <property type="entry name" value="LexA/Signal peptidase"/>
    <property type="match status" value="1"/>
</dbReference>